<dbReference type="HOGENOM" id="CLU_2508592_0_0_9"/>
<proteinExistence type="predicted"/>
<gene>
    <name evidence="1" type="ORF">LACPI_0601</name>
</gene>
<name>A0A0D6DVN6_9LACT</name>
<dbReference type="AlphaFoldDB" id="A0A0D6DVN6"/>
<protein>
    <recommendedName>
        <fullName evidence="3">YdgH/BhsA/McbA-like domain-containing protein</fullName>
    </recommendedName>
</protein>
<dbReference type="EMBL" id="LN774769">
    <property type="protein sequence ID" value="CEN27801.1"/>
    <property type="molecule type" value="Genomic_DNA"/>
</dbReference>
<accession>A0A0D6DVN6</accession>
<reference evidence="2" key="1">
    <citation type="submission" date="2015-01" db="EMBL/GenBank/DDBJ databases">
        <authorList>
            <person name="Andreevskaya M."/>
        </authorList>
    </citation>
    <scope>NUCLEOTIDE SEQUENCE [LARGE SCALE GENOMIC DNA]</scope>
    <source>
        <strain evidence="2">MKFS47</strain>
    </source>
</reference>
<evidence type="ECO:0000313" key="1">
    <source>
        <dbReference type="EMBL" id="CEN27801.1"/>
    </source>
</evidence>
<evidence type="ECO:0000313" key="2">
    <source>
        <dbReference type="Proteomes" id="UP000033166"/>
    </source>
</evidence>
<sequence>MRVILIIFVILFIIGYATNSVTLTKKEKEELEYGGEIIRTFETNSVKKSVNLAQNFARQNNLRIVELNTTETTWTGTAVAIFQIR</sequence>
<dbReference type="KEGG" id="lpk:LACPI_0601"/>
<dbReference type="Proteomes" id="UP000033166">
    <property type="component" value="Chromosome I"/>
</dbReference>
<evidence type="ECO:0008006" key="3">
    <source>
        <dbReference type="Google" id="ProtNLM"/>
    </source>
</evidence>
<organism evidence="1 2">
    <name type="scientific">Pseudolactococcus piscium MKFS47</name>
    <dbReference type="NCBI Taxonomy" id="297352"/>
    <lineage>
        <taxon>Bacteria</taxon>
        <taxon>Bacillati</taxon>
        <taxon>Bacillota</taxon>
        <taxon>Bacilli</taxon>
        <taxon>Lactobacillales</taxon>
        <taxon>Streptococcaceae</taxon>
        <taxon>Pseudolactococcus</taxon>
    </lineage>
</organism>
<dbReference type="RefSeq" id="WP_047915034.1">
    <property type="nucleotide sequence ID" value="NZ_LN774769.1"/>
</dbReference>